<feature type="region of interest" description="Disordered" evidence="2">
    <location>
        <begin position="132"/>
        <end position="216"/>
    </location>
</feature>
<evidence type="ECO:0000313" key="4">
    <source>
        <dbReference type="Proteomes" id="UP000199651"/>
    </source>
</evidence>
<evidence type="ECO:0000256" key="1">
    <source>
        <dbReference type="SAM" id="Coils"/>
    </source>
</evidence>
<keyword evidence="4" id="KW-1185">Reference proteome</keyword>
<feature type="compositionally biased region" description="Low complexity" evidence="2">
    <location>
        <begin position="139"/>
        <end position="172"/>
    </location>
</feature>
<feature type="region of interest" description="Disordered" evidence="2">
    <location>
        <begin position="857"/>
        <end position="922"/>
    </location>
</feature>
<feature type="region of interest" description="Disordered" evidence="2">
    <location>
        <begin position="3568"/>
        <end position="3611"/>
    </location>
</feature>
<dbReference type="EMBL" id="FNJB01000029">
    <property type="protein sequence ID" value="SDP92582.1"/>
    <property type="molecule type" value="Genomic_DNA"/>
</dbReference>
<sequence>MIEGSRHPDIEDDASTQRDVSTSSTFGSEFGEPPGPALPPHPLTTRDGEQAGAAFPIDPWQEPGPPRPRPFRNSKERVVEPSATWPEQTDLPGSRGTPSDLNSDVLDETTERVDAVQGDLALDEVAALRDASAQVVGDAPVGGSVSAGQGSSSPDGEQAGAAFPFDPQQQAAPPQPRPRPRRLVPERPIEERLGSVVESEPSSRLDVESHLAPNRGTVPVDRVERWRHDVPDGAPVNEPVAFDPRFEDGWSEAGWVAAVQSAERLRREIDAALEVEGSAEEEMGPERLTVAQAELLRLRGEVRRLVQQPGGLVFIGEPSDEQRLRLGLLEDVRAVVADVYLRDGLAVAEEWARALTRRFGLVATGGLRGGARFEDASGESGSEGGSESSATGARWGAASESGDSPFGGMSPDPGFGDFMEGDFAPLEVAALGVPVPGYVAVPVDDDVFMSSASGARWGAASESGDSPFGGMSPDPGFGDFVEGDFAPLEVAALGVPVPGYVAVPVDDDVFMSSDDLDSAELDEAIVPVDAVPGDPARVGGAGGKRALADELGGPAGKRRRQDGGASPATIPGLSEFSPEPADVAVFEALVHEQVAQNKAAARWASGQKRLSRLETSDPALARMLVDEQERVHALLNDWVLGMQTSQSEALSQDLAALAGQNVDPGVVGVLNERTGPAAEAFARVVKEQLDAAGAVYWVERLKQAVSHPVRAREFNAPEVLIGQLMARLGPGSVAAFGRVRSRQADLARAAVDRLRAQAWLDSLDEVDPDSARGLRAAVAQAEQEVGARLEGLAAQVLESLLGGQDLTPSIDEARSARIASTEAAIERVLQEQQLVHSAAIRQRLWSPAGLVVAEPKTVPVSDDPDAPGEPVAEHESIPEISRPLGFGPTALSDAHAGPVGSGDQSIPDDKSHGDRVAAEHGLPAKLRVTELLSGMSKRLERKAAHPIEGANWGADVVGTRSSGYSFVEPDPLSGSRFTEAASKLAERVRRCEEQDVQLPDVRLSLMTTNNNALMSPRELRKRLRKLRGRLRELVPTKGKKLRFTYVHRRDKESQVHRVGFEAFHSPALGSGDYKKATSLTEFLVGKKDYLPEAGVERLEWFAEGIFEYRLSDPNAGNEKLRILVVGSSLIVVQKNLAAMTITLRAVFGQALGKHPDAYSGSVDDFIKDKLVVIPVKRDGSSPALLVDVVSADEMGVDGPVASDGLGAPGGSNQVESQGGIVAAEWELSAEKRPPVKLPPDATKRLHRKPDRIEGASWGADVGWNRASGYSFVEPDPLSGSRFTEAADKLAERVREREDQGFQLPDVRLSFTTNYTAILGPEELRKRLQKLRDRLRELVPTKGNKLRFTYVHRIDNRTGSKVHRMGFEAFHSPALGSRDYEKATSLTEFLIGQKDYLPEAGVERLEWFAEGIFDRLSDLNAANKKLRILVVGSSHRVVQKNLAAMTITLRAVFEQALGKHPDAYSGSVDDFIKDKLVVIPVKKTGYSPALLVDVVSADEMGVDGPDASGGLGAPGGSNQAPVTKVQPHEVVLPTLSGADGREFALLSDAASYDHHRAQLRFASDESLRVMFRQDSEQLVESATPWAHTTTDGRTRPIVLVLNSRNGRFPVRTVDGAERDLSPEDMAEVIAGSEAFQRLTAGPVRRPLVLINENDDADPSVASAVNARLLAKLSELTGPRESYDYEGVVLHVPTLVVPAYAGFTVHTSLASGEVARFGTGSVFGFGTNDPVGAEPPTTADLDRAVAERGLPPDRPRVYVVVDSPDGTFARVTLSDGSVREVTGSQLGETLWSDEAFQTAMRAVPQPLVVVVARDGGKRANTGGLGFDLAGFLHTKNIFPDVAAATGGVEIGAGGVTLAEDTEFVLVSDLRDGDLDVDVLTNETEEQVGLFVRYDGDEQEHQKAREWAADVTLDSFHIGADGKADKLKSLPAVEAPMMVFVSTDERGYRARRRDGQPQRPSATQLFRVLRSHPEVKYTMLARNNDREILVTAVEGKVRDAAKIAETFVPGGRSRRVHVPLDPIVLKPGGIEITKAGLVTYAPPQPGKDGVVTRSFVDDKHGIYAVHFPQTSEDADDHTTFLRRQNAWTRRYYLRYVPTETLDESGSAIHRQVAYLAPPASAKHVVQLMGHGGTTGFKAGLSTDDPLEVGDSVTLAPEEYLKIVLASDLWQQVHLDDFEVWSFSCDVNVAGLVDESGKPVLNPAERLKSAWKDLNSTPKKVRAGSGRVGTHLDLGLFEVLDNGVYGEVDPDDQTDEATLVPLRDLAANNIDPISLKFPPASTTLSDEQIKQLEAFTRSVARSAAWRARNGVALPKVTLKAGGQSGVVDAEDRQDALHDVVLTTLRTEARLLATHGLGFQVDEVTVEFEDGADEDVDIARVEVDLQAHDLGLTALDALEKEVDEASYYAVNKAFAKLLPDGQEALVAPPDSELGTAPAARQVEASSRDAKARLRLQKSVPVQTAGRYHLSSSNSSGGVSYLPRGKVSQTALPAADGKPFNVFVTGRDGWFMVDGVPVNGAQLAEHVRRSPMLRAAPGVTVRLVVDIDDEHRAELLGQAREFAATLAEDDEDLAVEAMFDELVTNAEGIAVPKHGRPFERVDLRPEDVAWLSLTSLDGPFGMALASQARVKFDVEANLNASTANSRRVVTLEYVDEQGGVTHRPIRAKWESSVGGRRVQPVELLLDAAGDKFLVPMPDGTTVAVPAAVMARLITGSAMFQELTGGPVQPELIVITRDLSADPSAKSLLNAALLTAMNKRPTRWLTYDYAGPVVHGEDEGAGFLALPQDALITESDPLSVSEVMHVRQGSVFVFPTPDGAVTSVNTLAQAKDMSVIVPDRLLGKYAKPGKEPLVAVVDSPDGTVARLGSAAGAQHEQDGARLARRMLDDPAFLAEVKADPDRTVVLLASHGGQLVNFGGLGFDYAGELHAKGIFNDVVAPPGTWDVVDGKVVLPDDAELALVSELRAGDLETEVLRNSLGQAVGLFVRAPGDDAEYAAAKAWAWNAVAETLATVNTPGGTGKHGQKSPWTGQPLPFFIFASSHRYGYRASRRATGKRKRPTEVVFTPEQLARVLRAMPEVTAALGKGKWPGSVRSIVFGSLDGPATGGAEISRSMVKGGYSRPLYVSPGQLKLGADGQINLGGDDFLEFLPDIGPDDVVVHPMYTKQLGHYGQYFPRDHVDATWLDVSARTQSKVGLQYYFQNVSGEYVAVLTPWAGGGDLWITDGHGSPRGLDVGLKTDRPADIGDTVVLDGRAAAKLAVATDVFAKVPEGERGKPHLLSCCSFEAQGPEFKSQWSTANKRDVRHFVATSDWTMYSPRATRFFRDSGRFVEVDPKLAHRVPAVRLAELAASAIDSETIRFGPKEKTVQIGEVVKVEDVARKTARAAAWRARNGVELPVVTITGHGNGSLSVPGTGRVTGKRRANAVKARFLEALARESDRLSRLGLGFDPEQVVIRTVGAEVPPGGDRTATIDIALSPHDLGENALNDAKKEISVRTIAAVDKAFAKLLPDGQEALVAPPDSGRVPRKDVRVRTLTSRGGRQAGAVFQPAPRVHAESSAGGALRELAERLLTEVRPSPAGDSGQDVEDRTDLESVSSTSTAAESTAPEGVEESPSGVRIYSRPFVSEVDDDELVDSDASTIAEAVDGGVVTTEGGIHVFQRPLPFAGAASDLESEAFDEEQSSDAPGVEDLSPAESRTRLAGDAEGVLFPDELVEFGGRP</sequence>
<protein>
    <submittedName>
        <fullName evidence="3">Uncharacterized protein</fullName>
    </submittedName>
</protein>
<feature type="compositionally biased region" description="Acidic residues" evidence="2">
    <location>
        <begin position="3666"/>
        <end position="3676"/>
    </location>
</feature>
<organism evidence="3 4">
    <name type="scientific">Actinokineospora alba</name>
    <dbReference type="NCBI Taxonomy" id="504798"/>
    <lineage>
        <taxon>Bacteria</taxon>
        <taxon>Bacillati</taxon>
        <taxon>Actinomycetota</taxon>
        <taxon>Actinomycetes</taxon>
        <taxon>Pseudonocardiales</taxon>
        <taxon>Pseudonocardiaceae</taxon>
        <taxon>Actinokineospora</taxon>
    </lineage>
</organism>
<feature type="compositionally biased region" description="Basic and acidic residues" evidence="2">
    <location>
        <begin position="183"/>
        <end position="193"/>
    </location>
</feature>
<feature type="region of interest" description="Disordered" evidence="2">
    <location>
        <begin position="372"/>
        <end position="412"/>
    </location>
</feature>
<feature type="region of interest" description="Disordered" evidence="2">
    <location>
        <begin position="3666"/>
        <end position="3697"/>
    </location>
</feature>
<feature type="compositionally biased region" description="Pro residues" evidence="2">
    <location>
        <begin position="33"/>
        <end position="42"/>
    </location>
</feature>
<reference evidence="4" key="1">
    <citation type="submission" date="2016-10" db="EMBL/GenBank/DDBJ databases">
        <authorList>
            <person name="Varghese N."/>
            <person name="Submissions S."/>
        </authorList>
    </citation>
    <scope>NUCLEOTIDE SEQUENCE [LARGE SCALE GENOMIC DNA]</scope>
    <source>
        <strain evidence="4">IBRC-M 10655</strain>
    </source>
</reference>
<dbReference type="Proteomes" id="UP000199651">
    <property type="component" value="Unassembled WGS sequence"/>
</dbReference>
<feature type="compositionally biased region" description="Basic and acidic residues" evidence="2">
    <location>
        <begin position="907"/>
        <end position="918"/>
    </location>
</feature>
<feature type="compositionally biased region" description="Polar residues" evidence="2">
    <location>
        <begin position="17"/>
        <end position="27"/>
    </location>
</feature>
<keyword evidence="1" id="KW-0175">Coiled coil</keyword>
<feature type="compositionally biased region" description="Low complexity" evidence="2">
    <location>
        <begin position="3587"/>
        <end position="3602"/>
    </location>
</feature>
<feature type="coiled-coil region" evidence="1">
    <location>
        <begin position="262"/>
        <end position="308"/>
    </location>
</feature>
<name>A0A1H0WPF7_9PSEU</name>
<proteinExistence type="predicted"/>
<accession>A0A1H0WPF7</accession>
<feature type="region of interest" description="Disordered" evidence="2">
    <location>
        <begin position="3529"/>
        <end position="3553"/>
    </location>
</feature>
<evidence type="ECO:0000256" key="2">
    <source>
        <dbReference type="SAM" id="MobiDB-lite"/>
    </source>
</evidence>
<gene>
    <name evidence="3" type="ORF">SAMN05192558_1291</name>
</gene>
<feature type="region of interest" description="Disordered" evidence="2">
    <location>
        <begin position="1"/>
        <end position="112"/>
    </location>
</feature>
<feature type="non-terminal residue" evidence="3">
    <location>
        <position position="3714"/>
    </location>
</feature>
<feature type="region of interest" description="Disordered" evidence="2">
    <location>
        <begin position="530"/>
        <end position="576"/>
    </location>
</feature>
<evidence type="ECO:0000313" key="3">
    <source>
        <dbReference type="EMBL" id="SDP92582.1"/>
    </source>
</evidence>